<dbReference type="RefSeq" id="WP_148859923.1">
    <property type="nucleotide sequence ID" value="NZ_PHNJ01000015.1"/>
</dbReference>
<reference evidence="9" key="1">
    <citation type="submission" date="2017-11" db="EMBL/GenBank/DDBJ databases">
        <authorList>
            <person name="Kajale S.C."/>
            <person name="Sharma A."/>
        </authorList>
    </citation>
    <scope>NUCLEOTIDE SEQUENCE</scope>
    <source>
        <strain evidence="9">LS1_42</strain>
    </source>
</reference>
<accession>A0A8J8Q2Y1</accession>
<comment type="caution">
    <text evidence="9">The sequence shown here is derived from an EMBL/GenBank/DDBJ whole genome shotgun (WGS) entry which is preliminary data.</text>
</comment>
<evidence type="ECO:0000256" key="1">
    <source>
        <dbReference type="ARBA" id="ARBA00004651"/>
    </source>
</evidence>
<evidence type="ECO:0000259" key="7">
    <source>
        <dbReference type="Pfam" id="PF02687"/>
    </source>
</evidence>
<feature type="domain" description="ABC3 transporter permease C-terminal" evidence="7">
    <location>
        <begin position="279"/>
        <end position="394"/>
    </location>
</feature>
<evidence type="ECO:0000313" key="10">
    <source>
        <dbReference type="Proteomes" id="UP000766904"/>
    </source>
</evidence>
<dbReference type="PANTHER" id="PTHR30489">
    <property type="entry name" value="LIPOPROTEIN-RELEASING SYSTEM TRANSMEMBRANE PROTEIN LOLE"/>
    <property type="match status" value="1"/>
</dbReference>
<feature type="domain" description="MacB-like periplasmic core" evidence="8">
    <location>
        <begin position="28"/>
        <end position="249"/>
    </location>
</feature>
<keyword evidence="3 6" id="KW-0812">Transmembrane</keyword>
<proteinExistence type="predicted"/>
<organism evidence="9 10">
    <name type="scientific">Natronococcus pandeyae</name>
    <dbReference type="NCBI Taxonomy" id="2055836"/>
    <lineage>
        <taxon>Archaea</taxon>
        <taxon>Methanobacteriati</taxon>
        <taxon>Methanobacteriota</taxon>
        <taxon>Stenosarchaea group</taxon>
        <taxon>Halobacteria</taxon>
        <taxon>Halobacteriales</taxon>
        <taxon>Natrialbaceae</taxon>
        <taxon>Natronococcus</taxon>
    </lineage>
</organism>
<name>A0A8J8Q2Y1_9EURY</name>
<evidence type="ECO:0000256" key="4">
    <source>
        <dbReference type="ARBA" id="ARBA00022989"/>
    </source>
</evidence>
<dbReference type="Proteomes" id="UP000766904">
    <property type="component" value="Unassembled WGS sequence"/>
</dbReference>
<evidence type="ECO:0000256" key="2">
    <source>
        <dbReference type="ARBA" id="ARBA00022475"/>
    </source>
</evidence>
<dbReference type="Pfam" id="PF12704">
    <property type="entry name" value="MacB_PCD"/>
    <property type="match status" value="1"/>
</dbReference>
<protein>
    <submittedName>
        <fullName evidence="9">ABC transporter permease</fullName>
    </submittedName>
</protein>
<sequence>MSRREVLSRGRAVVGLGLAQLRHSPGRTALAVAGVVLAVLSVTLLASLGLGVIETGQEQFDDAGRDVWITGGPAGSGENEVVDAQTVAADVREHDDVGDVSTIAMHDVYVGSEPEAVEPITAVGIEGTHTHFEFEEGDGFDGALTADDELDADEVPSNVVVLDPAVADQHDVGVGDAVYIGSSPQHTEPYTVVGVGSYYSQYLGTETVAVPIDDLQTTTGTAGSDRASFVTVNLEDGADREAVADDLQAEYPEYDVRTSDDQFGSMLTDQILVVASGMALVGLSIVGGVALTANLFMLVAYQQREALAALRALGLSRWLLAGIIGIQGSLIGLLGGAIALAATPALAYGLNHLSTSIIGFERLVRTSLEVYVLGLAVALVVGTTVAVVSGWHASRSVSLASLES</sequence>
<evidence type="ECO:0000313" key="9">
    <source>
        <dbReference type="EMBL" id="TYL36719.1"/>
    </source>
</evidence>
<comment type="subcellular location">
    <subcellularLocation>
        <location evidence="1">Cell membrane</location>
        <topology evidence="1">Multi-pass membrane protein</topology>
    </subcellularLocation>
</comment>
<evidence type="ECO:0000256" key="5">
    <source>
        <dbReference type="ARBA" id="ARBA00023136"/>
    </source>
</evidence>
<dbReference type="GO" id="GO:0098797">
    <property type="term" value="C:plasma membrane protein complex"/>
    <property type="evidence" value="ECO:0007669"/>
    <property type="project" value="TreeGrafter"/>
</dbReference>
<dbReference type="OrthoDB" id="163559at2157"/>
<evidence type="ECO:0000256" key="6">
    <source>
        <dbReference type="SAM" id="Phobius"/>
    </source>
</evidence>
<dbReference type="EMBL" id="PHNJ01000015">
    <property type="protein sequence ID" value="TYL36719.1"/>
    <property type="molecule type" value="Genomic_DNA"/>
</dbReference>
<feature type="transmembrane region" description="Helical" evidence="6">
    <location>
        <begin position="29"/>
        <end position="53"/>
    </location>
</feature>
<feature type="transmembrane region" description="Helical" evidence="6">
    <location>
        <begin position="370"/>
        <end position="391"/>
    </location>
</feature>
<keyword evidence="2" id="KW-1003">Cell membrane</keyword>
<dbReference type="InterPro" id="IPR025857">
    <property type="entry name" value="MacB_PCD"/>
</dbReference>
<dbReference type="InterPro" id="IPR003838">
    <property type="entry name" value="ABC3_permease_C"/>
</dbReference>
<keyword evidence="10" id="KW-1185">Reference proteome</keyword>
<dbReference type="AlphaFoldDB" id="A0A8J8Q2Y1"/>
<feature type="transmembrane region" description="Helical" evidence="6">
    <location>
        <begin position="271"/>
        <end position="297"/>
    </location>
</feature>
<evidence type="ECO:0000256" key="3">
    <source>
        <dbReference type="ARBA" id="ARBA00022692"/>
    </source>
</evidence>
<feature type="transmembrane region" description="Helical" evidence="6">
    <location>
        <begin position="318"/>
        <end position="350"/>
    </location>
</feature>
<keyword evidence="5 6" id="KW-0472">Membrane</keyword>
<evidence type="ECO:0000259" key="8">
    <source>
        <dbReference type="Pfam" id="PF12704"/>
    </source>
</evidence>
<dbReference type="InterPro" id="IPR051447">
    <property type="entry name" value="Lipoprotein-release_system"/>
</dbReference>
<gene>
    <name evidence="9" type="ORF">CV102_20795</name>
</gene>
<dbReference type="PANTHER" id="PTHR30489:SF0">
    <property type="entry name" value="LIPOPROTEIN-RELEASING SYSTEM TRANSMEMBRANE PROTEIN LOLE"/>
    <property type="match status" value="1"/>
</dbReference>
<keyword evidence="4 6" id="KW-1133">Transmembrane helix</keyword>
<dbReference type="Pfam" id="PF02687">
    <property type="entry name" value="FtsX"/>
    <property type="match status" value="1"/>
</dbReference>
<dbReference type="GO" id="GO:0044874">
    <property type="term" value="P:lipoprotein localization to outer membrane"/>
    <property type="evidence" value="ECO:0007669"/>
    <property type="project" value="TreeGrafter"/>
</dbReference>